<evidence type="ECO:0000313" key="2">
    <source>
        <dbReference type="Proteomes" id="UP001057402"/>
    </source>
</evidence>
<protein>
    <submittedName>
        <fullName evidence="1">Uncharacterized protein</fullName>
    </submittedName>
</protein>
<gene>
    <name evidence="1" type="ORF">MLD38_028225</name>
</gene>
<sequence length="206" mass="23263">MGSMNDGHLDSDPEDDKDEDLELRRAVKALLEGMGEDTGREGLRRTSLRVSKSLLHATRGYRQKVKDIVQDALFPEVGWPNVNGQGMEDDLYECWCPLLSTDSSSFEMLYPGLTVPMTSIIRSLGENPMRKELAGTPARFLQWLMNFQNTSLQINVGNFDIRPIDPSRPKRGENGHTEHFDSELNLPFCALCEHYLLPFHGVLQIG</sequence>
<name>A0ACB9N063_9MYRT</name>
<comment type="caution">
    <text evidence="1">The sequence shown here is derived from an EMBL/GenBank/DDBJ whole genome shotgun (WGS) entry which is preliminary data.</text>
</comment>
<evidence type="ECO:0000313" key="1">
    <source>
        <dbReference type="EMBL" id="KAI4329892.1"/>
    </source>
</evidence>
<proteinExistence type="predicted"/>
<organism evidence="1 2">
    <name type="scientific">Melastoma candidum</name>
    <dbReference type="NCBI Taxonomy" id="119954"/>
    <lineage>
        <taxon>Eukaryota</taxon>
        <taxon>Viridiplantae</taxon>
        <taxon>Streptophyta</taxon>
        <taxon>Embryophyta</taxon>
        <taxon>Tracheophyta</taxon>
        <taxon>Spermatophyta</taxon>
        <taxon>Magnoliopsida</taxon>
        <taxon>eudicotyledons</taxon>
        <taxon>Gunneridae</taxon>
        <taxon>Pentapetalae</taxon>
        <taxon>rosids</taxon>
        <taxon>malvids</taxon>
        <taxon>Myrtales</taxon>
        <taxon>Melastomataceae</taxon>
        <taxon>Melastomatoideae</taxon>
        <taxon>Melastomateae</taxon>
        <taxon>Melastoma</taxon>
    </lineage>
</organism>
<accession>A0ACB9N063</accession>
<reference evidence="2" key="1">
    <citation type="journal article" date="2023" name="Front. Plant Sci.">
        <title>Chromosomal-level genome assembly of Melastoma candidum provides insights into trichome evolution.</title>
        <authorList>
            <person name="Zhong Y."/>
            <person name="Wu W."/>
            <person name="Sun C."/>
            <person name="Zou P."/>
            <person name="Liu Y."/>
            <person name="Dai S."/>
            <person name="Zhou R."/>
        </authorList>
    </citation>
    <scope>NUCLEOTIDE SEQUENCE [LARGE SCALE GENOMIC DNA]</scope>
</reference>
<keyword evidence="2" id="KW-1185">Reference proteome</keyword>
<dbReference type="EMBL" id="CM042887">
    <property type="protein sequence ID" value="KAI4329892.1"/>
    <property type="molecule type" value="Genomic_DNA"/>
</dbReference>
<dbReference type="Proteomes" id="UP001057402">
    <property type="component" value="Chromosome 8"/>
</dbReference>